<dbReference type="GO" id="GO:1900753">
    <property type="term" value="P:doxorubicin transport"/>
    <property type="evidence" value="ECO:0007669"/>
    <property type="project" value="InterPro"/>
</dbReference>
<comment type="caution">
    <text evidence="10">The sequence shown here is derived from an EMBL/GenBank/DDBJ whole genome shotgun (WGS) entry which is preliminary data.</text>
</comment>
<evidence type="ECO:0000256" key="8">
    <source>
        <dbReference type="ARBA" id="ARBA00049985"/>
    </source>
</evidence>
<dbReference type="InterPro" id="IPR017871">
    <property type="entry name" value="ABC_transporter-like_CS"/>
</dbReference>
<organism evidence="10 11">
    <name type="scientific">Candidatus Doudnabacteria bacterium RIFCSPHIGHO2_01_FULL_46_14</name>
    <dbReference type="NCBI Taxonomy" id="1817824"/>
    <lineage>
        <taxon>Bacteria</taxon>
        <taxon>Candidatus Doudnaibacteriota</taxon>
    </lineage>
</organism>
<evidence type="ECO:0000256" key="3">
    <source>
        <dbReference type="ARBA" id="ARBA00022475"/>
    </source>
</evidence>
<dbReference type="PROSITE" id="PS00211">
    <property type="entry name" value="ABC_TRANSPORTER_1"/>
    <property type="match status" value="1"/>
</dbReference>
<keyword evidence="5 10" id="KW-0067">ATP-binding</keyword>
<dbReference type="PANTHER" id="PTHR42711:SF19">
    <property type="entry name" value="DOXORUBICIN RESISTANCE ATP-BINDING PROTEIN DRRA"/>
    <property type="match status" value="1"/>
</dbReference>
<dbReference type="SUPFAM" id="SSF52540">
    <property type="entry name" value="P-loop containing nucleoside triphosphate hydrolases"/>
    <property type="match status" value="1"/>
</dbReference>
<proteinExistence type="inferred from homology"/>
<feature type="domain" description="ABC transporter" evidence="9">
    <location>
        <begin position="8"/>
        <end position="238"/>
    </location>
</feature>
<dbReference type="SMART" id="SM00382">
    <property type="entry name" value="AAA"/>
    <property type="match status" value="1"/>
</dbReference>
<keyword evidence="4" id="KW-0547">Nucleotide-binding</keyword>
<gene>
    <name evidence="10" type="ORF">A2751_00365</name>
</gene>
<dbReference type="GO" id="GO:0005886">
    <property type="term" value="C:plasma membrane"/>
    <property type="evidence" value="ECO:0007669"/>
    <property type="project" value="UniProtKB-SubCell"/>
</dbReference>
<evidence type="ECO:0000259" key="9">
    <source>
        <dbReference type="PROSITE" id="PS50893"/>
    </source>
</evidence>
<keyword evidence="2" id="KW-0813">Transport</keyword>
<evidence type="ECO:0000256" key="6">
    <source>
        <dbReference type="ARBA" id="ARBA00022967"/>
    </source>
</evidence>
<dbReference type="InterPro" id="IPR003593">
    <property type="entry name" value="AAA+_ATPase"/>
</dbReference>
<evidence type="ECO:0000256" key="1">
    <source>
        <dbReference type="ARBA" id="ARBA00004413"/>
    </source>
</evidence>
<dbReference type="GO" id="GO:0016887">
    <property type="term" value="F:ATP hydrolysis activity"/>
    <property type="evidence" value="ECO:0007669"/>
    <property type="project" value="InterPro"/>
</dbReference>
<dbReference type="PANTHER" id="PTHR42711">
    <property type="entry name" value="ABC TRANSPORTER ATP-BINDING PROTEIN"/>
    <property type="match status" value="1"/>
</dbReference>
<protein>
    <submittedName>
        <fullName evidence="10">Daunorubicin/doxorubicin resistance ABC transporter ATP-binding protein DrrA</fullName>
    </submittedName>
</protein>
<dbReference type="InterPro" id="IPR050763">
    <property type="entry name" value="ABC_transporter_ATP-binding"/>
</dbReference>
<accession>A0A1F5NPT9</accession>
<dbReference type="FunFam" id="3.40.50.300:FF:000589">
    <property type="entry name" value="ABC transporter, ATP-binding subunit"/>
    <property type="match status" value="1"/>
</dbReference>
<dbReference type="EMBL" id="MFEK01000001">
    <property type="protein sequence ID" value="OGE79534.1"/>
    <property type="molecule type" value="Genomic_DNA"/>
</dbReference>
<dbReference type="GO" id="GO:0043215">
    <property type="term" value="P:daunorubicin transport"/>
    <property type="evidence" value="ECO:0007669"/>
    <property type="project" value="InterPro"/>
</dbReference>
<keyword evidence="6" id="KW-1278">Translocase</keyword>
<reference evidence="10 11" key="1">
    <citation type="journal article" date="2016" name="Nat. Commun.">
        <title>Thousands of microbial genomes shed light on interconnected biogeochemical processes in an aquifer system.</title>
        <authorList>
            <person name="Anantharaman K."/>
            <person name="Brown C.T."/>
            <person name="Hug L.A."/>
            <person name="Sharon I."/>
            <person name="Castelle C.J."/>
            <person name="Probst A.J."/>
            <person name="Thomas B.C."/>
            <person name="Singh A."/>
            <person name="Wilkins M.J."/>
            <person name="Karaoz U."/>
            <person name="Brodie E.L."/>
            <person name="Williams K.H."/>
            <person name="Hubbard S.S."/>
            <person name="Banfield J.F."/>
        </authorList>
    </citation>
    <scope>NUCLEOTIDE SEQUENCE [LARGE SCALE GENOMIC DNA]</scope>
</reference>
<dbReference type="InterPro" id="IPR005894">
    <property type="entry name" value="DrrA"/>
</dbReference>
<dbReference type="STRING" id="1817824.A2751_00365"/>
<name>A0A1F5NPT9_9BACT</name>
<evidence type="ECO:0000313" key="11">
    <source>
        <dbReference type="Proteomes" id="UP000176864"/>
    </source>
</evidence>
<evidence type="ECO:0000313" key="10">
    <source>
        <dbReference type="EMBL" id="OGE79534.1"/>
    </source>
</evidence>
<dbReference type="Pfam" id="PF00005">
    <property type="entry name" value="ABC_tran"/>
    <property type="match status" value="1"/>
</dbReference>
<keyword evidence="3" id="KW-1003">Cell membrane</keyword>
<dbReference type="NCBIfam" id="TIGR01188">
    <property type="entry name" value="drrA"/>
    <property type="match status" value="1"/>
</dbReference>
<dbReference type="GO" id="GO:0005524">
    <property type="term" value="F:ATP binding"/>
    <property type="evidence" value="ECO:0007669"/>
    <property type="project" value="UniProtKB-KW"/>
</dbReference>
<comment type="subcellular location">
    <subcellularLocation>
        <location evidence="1">Cell membrane</location>
        <topology evidence="1">Peripheral membrane protein</topology>
        <orientation evidence="1">Cytoplasmic side</orientation>
    </subcellularLocation>
</comment>
<evidence type="ECO:0000256" key="2">
    <source>
        <dbReference type="ARBA" id="ARBA00022448"/>
    </source>
</evidence>
<evidence type="ECO:0000256" key="5">
    <source>
        <dbReference type="ARBA" id="ARBA00022840"/>
    </source>
</evidence>
<dbReference type="InterPro" id="IPR003439">
    <property type="entry name" value="ABC_transporter-like_ATP-bd"/>
</dbReference>
<dbReference type="AlphaFoldDB" id="A0A1F5NPT9"/>
<evidence type="ECO:0000256" key="7">
    <source>
        <dbReference type="ARBA" id="ARBA00023136"/>
    </source>
</evidence>
<dbReference type="PROSITE" id="PS50893">
    <property type="entry name" value="ABC_TRANSPORTER_2"/>
    <property type="match status" value="1"/>
</dbReference>
<sequence>MESTEFAIYAEDLKKSFGKVEAVKGVDLILRKGTILGLLGPNGAGKTTLVRMFTTLLSPDSGTATIMGYDVVREPQAVRSIIGLSGQYASVDENLTGRENLVMVGELYHMGKRAAVERAKELLVTLDLAEFADRQVKTYSGGQRRRLDLAASLVAHPPVLFLDEPTTGLDPRSRLGLWGVIRDLVKDGTSLLLTTQYLEEADKLADWIAVIDHGKIIEQGSSIDLKSKIGGDVLQIQLISETKLFPVAKALMPLGTDKPHIDKTTRLIKLPVPGPQVIAEAVRILDRMGAQIEDIGIHRPTLDEVFLTLTGHAVEEGKND</sequence>
<keyword evidence="7" id="KW-0472">Membrane</keyword>
<comment type="similarity">
    <text evidence="8">Belongs to the ABC transporter superfamily. Drug exporter-1 (DrugE1) (TC 3.A.1.105) family.</text>
</comment>
<dbReference type="Gene3D" id="3.40.50.300">
    <property type="entry name" value="P-loop containing nucleotide triphosphate hydrolases"/>
    <property type="match status" value="1"/>
</dbReference>
<evidence type="ECO:0000256" key="4">
    <source>
        <dbReference type="ARBA" id="ARBA00022741"/>
    </source>
</evidence>
<dbReference type="Proteomes" id="UP000176864">
    <property type="component" value="Unassembled WGS sequence"/>
</dbReference>
<dbReference type="InterPro" id="IPR027417">
    <property type="entry name" value="P-loop_NTPase"/>
</dbReference>